<dbReference type="CDD" id="cd04730">
    <property type="entry name" value="NPD_like"/>
    <property type="match status" value="1"/>
</dbReference>
<dbReference type="AlphaFoldDB" id="A0A6J6GPH5"/>
<evidence type="ECO:0000256" key="3">
    <source>
        <dbReference type="ARBA" id="ARBA00023002"/>
    </source>
</evidence>
<name>A0A6J6GPH5_9ZZZZ</name>
<evidence type="ECO:0000256" key="1">
    <source>
        <dbReference type="ARBA" id="ARBA00022630"/>
    </source>
</evidence>
<dbReference type="InterPro" id="IPR004136">
    <property type="entry name" value="NMO"/>
</dbReference>
<keyword evidence="2" id="KW-0288">FMN</keyword>
<dbReference type="Gene3D" id="3.20.20.70">
    <property type="entry name" value="Aldolase class I"/>
    <property type="match status" value="1"/>
</dbReference>
<dbReference type="Pfam" id="PF03060">
    <property type="entry name" value="NMO"/>
    <property type="match status" value="2"/>
</dbReference>
<protein>
    <submittedName>
        <fullName evidence="4">Unannotated protein</fullName>
    </submittedName>
</protein>
<dbReference type="PANTHER" id="PTHR32332">
    <property type="entry name" value="2-NITROPROPANE DIOXYGENASE"/>
    <property type="match status" value="1"/>
</dbReference>
<evidence type="ECO:0000256" key="2">
    <source>
        <dbReference type="ARBA" id="ARBA00022643"/>
    </source>
</evidence>
<dbReference type="SUPFAM" id="SSF51412">
    <property type="entry name" value="Inosine monophosphate dehydrogenase (IMPDH)"/>
    <property type="match status" value="1"/>
</dbReference>
<keyword evidence="3" id="KW-0560">Oxidoreductase</keyword>
<gene>
    <name evidence="4" type="ORF">UFOPK1493_04465</name>
</gene>
<dbReference type="InterPro" id="IPR013785">
    <property type="entry name" value="Aldolase_TIM"/>
</dbReference>
<dbReference type="PANTHER" id="PTHR32332:SF38">
    <property type="entry name" value="MONOOXYGENASE RV1533-RELATED"/>
    <property type="match status" value="1"/>
</dbReference>
<accession>A0A6J6GPH5</accession>
<sequence>MVAGYGGHMQTRLTEMLGIEHPVMLAGMGGVSYHHLVAAVSEAGGIGTFGASTMSPEELPEEIAAAKALTAKPIGVDLLTAMPGQVERGIQSVIDGGAALFVAGLGVPREVIDLLHDHNILVGSMCGKVRHAVSAVASGVDLVIAQGTEGGGHTGTVATMALVPQVVDAVEGKVPVVAAGGLFDGRGLAASLALGADGVWIGTRFIATPEARAVNGYKESLIELPEDGTVISRAFTGKTCRVIRNDWTQHFEQHPEELQPFPAQAVASARAGVNHLGAPSGTDVDVRKEFMPCGQGVGAIHDLVPAGDLVRRIVAEAEAVIDRVASIRR</sequence>
<reference evidence="4" key="1">
    <citation type="submission" date="2020-05" db="EMBL/GenBank/DDBJ databases">
        <authorList>
            <person name="Chiriac C."/>
            <person name="Salcher M."/>
            <person name="Ghai R."/>
            <person name="Kavagutti S V."/>
        </authorList>
    </citation>
    <scope>NUCLEOTIDE SEQUENCE</scope>
</reference>
<dbReference type="EMBL" id="CAEZSR010000359">
    <property type="protein sequence ID" value="CAB4603106.1"/>
    <property type="molecule type" value="Genomic_DNA"/>
</dbReference>
<keyword evidence="1" id="KW-0285">Flavoprotein</keyword>
<evidence type="ECO:0000313" key="4">
    <source>
        <dbReference type="EMBL" id="CAB4603106.1"/>
    </source>
</evidence>
<organism evidence="4">
    <name type="scientific">freshwater metagenome</name>
    <dbReference type="NCBI Taxonomy" id="449393"/>
    <lineage>
        <taxon>unclassified sequences</taxon>
        <taxon>metagenomes</taxon>
        <taxon>ecological metagenomes</taxon>
    </lineage>
</organism>
<proteinExistence type="predicted"/>
<dbReference type="GO" id="GO:0018580">
    <property type="term" value="F:nitronate monooxygenase activity"/>
    <property type="evidence" value="ECO:0007669"/>
    <property type="project" value="InterPro"/>
</dbReference>